<accession>A0ABQ7JE46</accession>
<keyword evidence="3 12" id="KW-0808">Transferase</keyword>
<reference evidence="16 17" key="1">
    <citation type="journal article" date="2020" name="bioRxiv">
        <title>Metabolic contributions of an alphaproteobacterial endosymbiont in the apicomplexan Cardiosporidium cionae.</title>
        <authorList>
            <person name="Hunter E.S."/>
            <person name="Paight C.J."/>
            <person name="Lane C.E."/>
        </authorList>
    </citation>
    <scope>NUCLEOTIDE SEQUENCE [LARGE SCALE GENOMIC DNA]</scope>
    <source>
        <strain evidence="16">ESH_2018</strain>
    </source>
</reference>
<evidence type="ECO:0000256" key="4">
    <source>
        <dbReference type="ARBA" id="ARBA00022695"/>
    </source>
</evidence>
<comment type="caution">
    <text evidence="16">The sequence shown here is derived from an EMBL/GenBank/DDBJ whole genome shotgun (WGS) entry which is preliminary data.</text>
</comment>
<dbReference type="Pfam" id="PF00136">
    <property type="entry name" value="DNA_pol_B"/>
    <property type="match status" value="1"/>
</dbReference>
<sequence>MAIFRFVDSEEYEKIKGERRRTNFIEGTGHGYSDDGSELDDEETDHWDPESPRCSHNKRPRSGAHRSDGMDSSRGADKRSSNVKTLTTYFREMPEEDKPTKIAKIDSSTFEDIDCLAGLEENDDGLANKLPAGKTTATSIRKNYALDCYPQKRSRPAPYLRGWNRPLQLSHRPSWRKIPAMQYEYPSSSLHINTEETSLSDNESIHVSKNAIKQEYQEVESDYAEVKCQDLQAEYHSQRDCKTENPSITSDALIKAVNEKFFNDEDYFQDESLQKNAVSDASFIDKNPSAEADKIEFEEFIDANGCLPFYFLDAWEDANGAVYLFGKVLLSSNTIGTVNSVSCCVIVSSMMRRLFIIPRLGPTEAPSSEMVDATEVDPVACCEAAFVEFKKVRSERGIKKLKFKLIHRNYCFELAGMKRAANQLVCDVRIPGDSPPLLDKDLKGTHYSHILGSTVSLLERLLVKRNIMGPSWLRLSGFSLADQRKRSWCRFEVSVENEKNIRLWLDPKQSKKIQNLPGNTTTESATPVERMEESAAVKIPENSALPLPALVIMSLRLFSLRNAAKTQEVCMLAYHALKNYDIDNVSNVVNTFKWTYRISIESVCTKLQPDYKTVETRMERFVAICKQRGNAWPSGFESSIRTNYFKLFDQEKSLLSAFLSKIQELDPDIIIGHSIYGNDLEILGSRFCNLKLMDWHKLSRLKRPKLLKVTSIGKSGGGLGMGRMMTAGRIICDTYLQAKEISKSLPNYQLDSLVKEYIPLKNPQMYTALTMDQSQICYQEAFQLLNVAYTILKESEFNFQITLKLQALPLTKELSNLAGNLWAKSLQNARAERNEYLLLHEFTRRKFLCPDPKLSTFSNRLAGEDIEVNPLLLGEQMDVSRHKKKAAYAGGLVLEPKAGLYDTFVLLLDFNSLYPSIIQEFNVCFTTVERPDESHNEDFQVTQVSHKGGILPSIVKRLVNRRKAIKEKLKNELNENKRFILDIRQKALKLTANSLYGCLGFAHSRFYAKSIAAYITQQGRTVLQNTKEVVENELHYDIIYGDTDSIMINTGITDEANMSGYKKALEEWRYSVISMAQVASKLKATINKRYKKLEIDLDAIFRRLLLLKKKKYACVKILNYEEGSFVNEHKGLDIVRRDWCSVAKEVGKSILENAIFPNEFGVDLAMDKIVEKIYEILRDTNNKLHDSSLPLHHYVITKTLTKPVHLYAEKKGLPHVSVAARLLSNGYSIQVGNEIPYIICSEESVMRKENTVKDPPPDSDAVPEKRISNFAERAFSLEEIKKRNLLPDLLWYKTQQLLPVITRLCSHIVGIDSGKIAECFGLDREKYSIRDEVEASSTAFDTPDHIDGTFLKRSKEKYASYPLAPPIKCPNCQQAVSPDFVLQCMHCEACNFWIPLHIIRNWVMRFLYQLLIQFSMQIRRCSDCGLQTRSVRIAAPNHCPNVTCHEGTPLTSALLPSDVCMYLEKLKYLLDKPLDAPGDSEKKSSKSLKSKVFLSVTPDFQCTVSEVDNISSVSICKFDDLCYNVQKQAVPAARGTELKHPHVIAFIRYVEKVTKGSGMIDYRNEREFLKKIVEDLLKKNAYSELGLRDIFSIFIKSPGFSPHS</sequence>
<dbReference type="PRINTS" id="PR00106">
    <property type="entry name" value="DNAPOLB"/>
</dbReference>
<dbReference type="Proteomes" id="UP000823046">
    <property type="component" value="Unassembled WGS sequence"/>
</dbReference>
<dbReference type="Gene3D" id="1.10.132.60">
    <property type="entry name" value="DNA polymerase family B, C-terminal domain"/>
    <property type="match status" value="1"/>
</dbReference>
<dbReference type="Gene3D" id="2.40.50.730">
    <property type="match status" value="1"/>
</dbReference>
<dbReference type="InterPro" id="IPR006172">
    <property type="entry name" value="DNA-dir_DNA_pol_B"/>
</dbReference>
<keyword evidence="17" id="KW-1185">Reference proteome</keyword>
<keyword evidence="8" id="KW-0862">Zinc</keyword>
<evidence type="ECO:0000256" key="2">
    <source>
        <dbReference type="ARBA" id="ARBA00005755"/>
    </source>
</evidence>
<feature type="compositionally biased region" description="Basic and acidic residues" evidence="13">
    <location>
        <begin position="65"/>
        <end position="80"/>
    </location>
</feature>
<evidence type="ECO:0000313" key="16">
    <source>
        <dbReference type="EMBL" id="KAF8822244.1"/>
    </source>
</evidence>
<comment type="subcellular location">
    <subcellularLocation>
        <location evidence="1">Nucleus</location>
    </subcellularLocation>
</comment>
<feature type="domain" description="DNA-directed DNA polymerase family B exonuclease" evidence="15">
    <location>
        <begin position="449"/>
        <end position="752"/>
    </location>
</feature>
<keyword evidence="11" id="KW-0539">Nucleus</keyword>
<dbReference type="SUPFAM" id="SSF56672">
    <property type="entry name" value="DNA/RNA polymerases"/>
    <property type="match status" value="1"/>
</dbReference>
<dbReference type="PROSITE" id="PS00116">
    <property type="entry name" value="DNA_POLYMERASE_B"/>
    <property type="match status" value="1"/>
</dbReference>
<evidence type="ECO:0000256" key="12">
    <source>
        <dbReference type="RuleBase" id="RU000442"/>
    </source>
</evidence>
<feature type="compositionally biased region" description="Basic residues" evidence="13">
    <location>
        <begin position="55"/>
        <end position="64"/>
    </location>
</feature>
<dbReference type="EMBL" id="JADAQX010000070">
    <property type="protein sequence ID" value="KAF8822244.1"/>
    <property type="molecule type" value="Genomic_DNA"/>
</dbReference>
<evidence type="ECO:0000256" key="6">
    <source>
        <dbReference type="ARBA" id="ARBA00022723"/>
    </source>
</evidence>
<gene>
    <name evidence="16" type="ORF">IE077_004166</name>
</gene>
<dbReference type="InterPro" id="IPR017964">
    <property type="entry name" value="DNA-dir_DNA_pol_B_CS"/>
</dbReference>
<name>A0ABQ7JE46_9APIC</name>
<feature type="domain" description="DNA-directed DNA polymerase family B multifunctional" evidence="14">
    <location>
        <begin position="821"/>
        <end position="1308"/>
    </location>
</feature>
<dbReference type="InterPro" id="IPR012337">
    <property type="entry name" value="RNaseH-like_sf"/>
</dbReference>
<dbReference type="InterPro" id="IPR006133">
    <property type="entry name" value="DNA-dir_DNA_pol_B_exonuc"/>
</dbReference>
<feature type="region of interest" description="Disordered" evidence="13">
    <location>
        <begin position="16"/>
        <end position="83"/>
    </location>
</feature>
<evidence type="ECO:0000259" key="14">
    <source>
        <dbReference type="Pfam" id="PF00136"/>
    </source>
</evidence>
<keyword evidence="4 12" id="KW-0548">Nucleotidyltransferase</keyword>
<evidence type="ECO:0000256" key="5">
    <source>
        <dbReference type="ARBA" id="ARBA00022705"/>
    </source>
</evidence>
<dbReference type="InterPro" id="IPR042087">
    <property type="entry name" value="DNA_pol_B_thumb"/>
</dbReference>
<keyword evidence="6" id="KW-0479">Metal-binding</keyword>
<keyword evidence="5 12" id="KW-0235">DNA replication</keyword>
<keyword evidence="10 12" id="KW-0238">DNA-binding</keyword>
<dbReference type="CDD" id="cd05532">
    <property type="entry name" value="POLBc_alpha"/>
    <property type="match status" value="1"/>
</dbReference>
<dbReference type="Gene3D" id="3.30.420.10">
    <property type="entry name" value="Ribonuclease H-like superfamily/Ribonuclease H"/>
    <property type="match status" value="1"/>
</dbReference>
<evidence type="ECO:0000256" key="3">
    <source>
        <dbReference type="ARBA" id="ARBA00022679"/>
    </source>
</evidence>
<evidence type="ECO:0000256" key="1">
    <source>
        <dbReference type="ARBA" id="ARBA00004123"/>
    </source>
</evidence>
<dbReference type="Gene3D" id="3.90.1600.10">
    <property type="entry name" value="Palm domain of DNA polymerase"/>
    <property type="match status" value="1"/>
</dbReference>
<evidence type="ECO:0000256" key="9">
    <source>
        <dbReference type="ARBA" id="ARBA00022932"/>
    </source>
</evidence>
<dbReference type="PANTHER" id="PTHR45861">
    <property type="entry name" value="DNA POLYMERASE ALPHA CATALYTIC SUBUNIT"/>
    <property type="match status" value="1"/>
</dbReference>
<feature type="compositionally biased region" description="Acidic residues" evidence="13">
    <location>
        <begin position="35"/>
        <end position="45"/>
    </location>
</feature>
<evidence type="ECO:0000256" key="10">
    <source>
        <dbReference type="ARBA" id="ARBA00023125"/>
    </source>
</evidence>
<keyword evidence="9 12" id="KW-0239">DNA-directed DNA polymerase</keyword>
<dbReference type="NCBIfam" id="TIGR00592">
    <property type="entry name" value="pol2"/>
    <property type="match status" value="1"/>
</dbReference>
<dbReference type="InterPro" id="IPR006134">
    <property type="entry name" value="DNA-dir_DNA_pol_B_multi_dom"/>
</dbReference>
<dbReference type="SMART" id="SM00486">
    <property type="entry name" value="POLBc"/>
    <property type="match status" value="1"/>
</dbReference>
<protein>
    <recommendedName>
        <fullName evidence="12">DNA polymerase</fullName>
        <ecNumber evidence="12">2.7.7.7</ecNumber>
    </recommendedName>
</protein>
<keyword evidence="7" id="KW-0863">Zinc-finger</keyword>
<evidence type="ECO:0000256" key="11">
    <source>
        <dbReference type="ARBA" id="ARBA00023242"/>
    </source>
</evidence>
<dbReference type="InterPro" id="IPR043502">
    <property type="entry name" value="DNA/RNA_pol_sf"/>
</dbReference>
<evidence type="ECO:0000256" key="13">
    <source>
        <dbReference type="SAM" id="MobiDB-lite"/>
    </source>
</evidence>
<dbReference type="EC" id="2.7.7.7" evidence="12"/>
<dbReference type="Pfam" id="PF03104">
    <property type="entry name" value="DNA_pol_B_exo1"/>
    <property type="match status" value="1"/>
</dbReference>
<comment type="similarity">
    <text evidence="2 12">Belongs to the DNA polymerase type-B family.</text>
</comment>
<dbReference type="InterPro" id="IPR023211">
    <property type="entry name" value="DNA_pol_palm_dom_sf"/>
</dbReference>
<dbReference type="PANTHER" id="PTHR45861:SF1">
    <property type="entry name" value="DNA POLYMERASE ALPHA CATALYTIC SUBUNIT"/>
    <property type="match status" value="1"/>
</dbReference>
<dbReference type="InterPro" id="IPR045846">
    <property type="entry name" value="POLBc_alpha"/>
</dbReference>
<evidence type="ECO:0000313" key="17">
    <source>
        <dbReference type="Proteomes" id="UP000823046"/>
    </source>
</evidence>
<organism evidence="16 17">
    <name type="scientific">Cardiosporidium cionae</name>
    <dbReference type="NCBI Taxonomy" id="476202"/>
    <lineage>
        <taxon>Eukaryota</taxon>
        <taxon>Sar</taxon>
        <taxon>Alveolata</taxon>
        <taxon>Apicomplexa</taxon>
        <taxon>Aconoidasida</taxon>
        <taxon>Nephromycida</taxon>
        <taxon>Cardiosporidium</taxon>
    </lineage>
</organism>
<evidence type="ECO:0000259" key="15">
    <source>
        <dbReference type="Pfam" id="PF03104"/>
    </source>
</evidence>
<evidence type="ECO:0000256" key="8">
    <source>
        <dbReference type="ARBA" id="ARBA00022833"/>
    </source>
</evidence>
<dbReference type="Gene3D" id="3.30.70.2820">
    <property type="match status" value="1"/>
</dbReference>
<dbReference type="Gene3D" id="1.10.287.690">
    <property type="entry name" value="Helix hairpin bin"/>
    <property type="match status" value="1"/>
</dbReference>
<comment type="catalytic activity">
    <reaction evidence="12">
        <text>DNA(n) + a 2'-deoxyribonucleoside 5'-triphosphate = DNA(n+1) + diphosphate</text>
        <dbReference type="Rhea" id="RHEA:22508"/>
        <dbReference type="Rhea" id="RHEA-COMP:17339"/>
        <dbReference type="Rhea" id="RHEA-COMP:17340"/>
        <dbReference type="ChEBI" id="CHEBI:33019"/>
        <dbReference type="ChEBI" id="CHEBI:61560"/>
        <dbReference type="ChEBI" id="CHEBI:173112"/>
        <dbReference type="EC" id="2.7.7.7"/>
    </reaction>
</comment>
<proteinExistence type="inferred from homology"/>
<dbReference type="Gene3D" id="6.10.10.100">
    <property type="match status" value="1"/>
</dbReference>
<dbReference type="SUPFAM" id="SSF53098">
    <property type="entry name" value="Ribonuclease H-like"/>
    <property type="match status" value="1"/>
</dbReference>
<evidence type="ECO:0000256" key="7">
    <source>
        <dbReference type="ARBA" id="ARBA00022771"/>
    </source>
</evidence>
<dbReference type="InterPro" id="IPR036397">
    <property type="entry name" value="RNaseH_sf"/>
</dbReference>